<feature type="domain" description="RRM" evidence="18">
    <location>
        <begin position="301"/>
        <end position="385"/>
    </location>
</feature>
<evidence type="ECO:0000256" key="11">
    <source>
        <dbReference type="ARBA" id="ARBA00023242"/>
    </source>
</evidence>
<dbReference type="Gene3D" id="3.30.70.330">
    <property type="match status" value="4"/>
</dbReference>
<dbReference type="AlphaFoldDB" id="A0A4W4FAS7"/>
<dbReference type="InterPro" id="IPR035979">
    <property type="entry name" value="RBD_domain_sf"/>
</dbReference>
<comment type="function">
    <text evidence="12">Nucleolar component of the spliceosomal ribonucleoprotein complexes.</text>
</comment>
<dbReference type="CDD" id="cd12414">
    <property type="entry name" value="RRM2_RBM28_like"/>
    <property type="match status" value="1"/>
</dbReference>
<keyword evidence="8 16" id="KW-0694">RNA-binding</keyword>
<evidence type="ECO:0000256" key="13">
    <source>
        <dbReference type="ARBA" id="ARBA00062033"/>
    </source>
</evidence>
<keyword evidence="11" id="KW-0539">Nucleus</keyword>
<dbReference type="InterPro" id="IPR000504">
    <property type="entry name" value="RRM_dom"/>
</dbReference>
<keyword evidence="2" id="KW-1017">Isopeptide bond</keyword>
<keyword evidence="10" id="KW-0508">mRNA splicing</keyword>
<accession>A0A4W4FAS7</accession>
<dbReference type="GeneTree" id="ENSGT00550000074976"/>
<evidence type="ECO:0000256" key="3">
    <source>
        <dbReference type="ARBA" id="ARBA00022553"/>
    </source>
</evidence>
<evidence type="ECO:0000259" key="18">
    <source>
        <dbReference type="PROSITE" id="PS50102"/>
    </source>
</evidence>
<dbReference type="GO" id="GO:0006397">
    <property type="term" value="P:mRNA processing"/>
    <property type="evidence" value="ECO:0007669"/>
    <property type="project" value="UniProtKB-KW"/>
</dbReference>
<gene>
    <name evidence="19" type="primary">RBM28</name>
</gene>
<evidence type="ECO:0000256" key="12">
    <source>
        <dbReference type="ARBA" id="ARBA00053567"/>
    </source>
</evidence>
<sequence length="718" mass="80506">MSALTLFVRNLPSSASSDHLEEIFSEVGPVKHCFVVRNKEKCRGIGYVTYSMAEDAQRALTEINDYDGKKISVVQAKKKLDKGKKNKGIHYAVLTSLQETPQECPKEPPEIKSHEKSKGTRKKKLKARLIIRNLSFKCSEDDLKKTFSKFGTVLDVKIPLKPDGKKRGFAFIQFKNMLEAGKALAETNLKEIKDRKVAVDWAVPKDKFVATQSGSTSDENKHTESDTKNMPSDDDDDDDDFGDEDLDKDSESEANEEHYDSESQEADSDDRDEEEDDDDDEKSAHVNGEFSIALWAVLSVPPVSLRNLSFDSEEEGIEEILLQFGELNYVKVVLHPDTGLSKGCAFAQFKTKEAAERCLAVAQDESETGGLRVDGRKLNMVLAVSREDASTLKSKATKTHKGSRNLYLAREGLIRAGTKAAEGVSDSDMAKRARFEDLKRAKLKNVNIFVSQTRLCIHNLPKSVDRRQLLQLCTSAAGGGKGARISECHVMYDRKPVRGQVMGKSLGYGFVEFHQHEHALQALRHLNNNPTIFTPSKRPIVEFSLEDSRKLKLKAARLQRSRTKPPWQKAPGAGRGAGRLAALAKTDGKKSQAAQRDHYSGFRTTHEVKHVELDDGRKRQKVLPMPSHRGPKIRHRDKGCLPTQSKKMSKAPSRRVRKGAHSLEKPQLNKKQSAKPVKRKIQNKDDDRFDCLVEQYKKKLLGNSSTKGSLVKKNKWFS</sequence>
<dbReference type="GO" id="GO:0005681">
    <property type="term" value="C:spliceosomal complex"/>
    <property type="evidence" value="ECO:0007669"/>
    <property type="project" value="UniProtKB-KW"/>
</dbReference>
<feature type="domain" description="RRM" evidence="18">
    <location>
        <begin position="4"/>
        <end position="78"/>
    </location>
</feature>
<dbReference type="Pfam" id="PF00076">
    <property type="entry name" value="RRM_1"/>
    <property type="match status" value="4"/>
</dbReference>
<dbReference type="GO" id="GO:0005730">
    <property type="term" value="C:nucleolus"/>
    <property type="evidence" value="ECO:0007669"/>
    <property type="project" value="UniProtKB-SubCell"/>
</dbReference>
<feature type="domain" description="RRM" evidence="18">
    <location>
        <begin position="127"/>
        <end position="204"/>
    </location>
</feature>
<reference evidence="19" key="4">
    <citation type="submission" date="2025-08" db="UniProtKB">
        <authorList>
            <consortium name="Ensembl"/>
        </authorList>
    </citation>
    <scope>IDENTIFICATION</scope>
</reference>
<keyword evidence="9" id="KW-0007">Acetylation</keyword>
<dbReference type="PANTHER" id="PTHR48039:SF5">
    <property type="entry name" value="RNA-BINDING PROTEIN 28"/>
    <property type="match status" value="1"/>
</dbReference>
<dbReference type="SMART" id="SM00360">
    <property type="entry name" value="RRM"/>
    <property type="match status" value="4"/>
</dbReference>
<keyword evidence="20" id="KW-1185">Reference proteome</keyword>
<evidence type="ECO:0000313" key="20">
    <source>
        <dbReference type="Proteomes" id="UP000314983"/>
    </source>
</evidence>
<evidence type="ECO:0000256" key="14">
    <source>
        <dbReference type="ARBA" id="ARBA00067877"/>
    </source>
</evidence>
<feature type="compositionally biased region" description="Basic residues" evidence="17">
    <location>
        <begin position="672"/>
        <end position="681"/>
    </location>
</feature>
<keyword evidence="3" id="KW-0597">Phosphoprotein</keyword>
<dbReference type="CDD" id="cd12415">
    <property type="entry name" value="RRM3_RBM28_like"/>
    <property type="match status" value="1"/>
</dbReference>
<evidence type="ECO:0000256" key="6">
    <source>
        <dbReference type="ARBA" id="ARBA00022737"/>
    </source>
</evidence>
<name>A0A4W4FAS7_ELEEL</name>
<feature type="compositionally biased region" description="Basic and acidic residues" evidence="17">
    <location>
        <begin position="249"/>
        <end position="261"/>
    </location>
</feature>
<keyword evidence="7" id="KW-0832">Ubl conjugation</keyword>
<evidence type="ECO:0000256" key="2">
    <source>
        <dbReference type="ARBA" id="ARBA00022499"/>
    </source>
</evidence>
<feature type="compositionally biased region" description="Basic residues" evidence="17">
    <location>
        <begin position="647"/>
        <end position="660"/>
    </location>
</feature>
<dbReference type="InterPro" id="IPR051945">
    <property type="entry name" value="RRM_MRD1_RNA_proc_ribogen"/>
</dbReference>
<reference evidence="20" key="1">
    <citation type="journal article" date="2014" name="Science">
        <title>Nonhuman genetics. Genomic basis for the convergent evolution of electric organs.</title>
        <authorList>
            <person name="Gallant J.R."/>
            <person name="Traeger L.L."/>
            <person name="Volkening J.D."/>
            <person name="Moffett H."/>
            <person name="Chen P.H."/>
            <person name="Novina C.D."/>
            <person name="Phillips G.N.Jr."/>
            <person name="Anand R."/>
            <person name="Wells G.B."/>
            <person name="Pinch M."/>
            <person name="Guth R."/>
            <person name="Unguez G.A."/>
            <person name="Albert J.S."/>
            <person name="Zakon H.H."/>
            <person name="Samanta M.P."/>
            <person name="Sussman M.R."/>
        </authorList>
    </citation>
    <scope>NUCLEOTIDE SEQUENCE [LARGE SCALE GENOMIC DNA]</scope>
</reference>
<evidence type="ECO:0000256" key="7">
    <source>
        <dbReference type="ARBA" id="ARBA00022843"/>
    </source>
</evidence>
<reference evidence="19" key="3">
    <citation type="submission" date="2020-05" db="EMBL/GenBank/DDBJ databases">
        <title>Electrophorus electricus (electric eel) genome, fEleEle1, primary haplotype.</title>
        <authorList>
            <person name="Myers G."/>
            <person name="Meyer A."/>
            <person name="Fedrigo O."/>
            <person name="Formenti G."/>
            <person name="Rhie A."/>
            <person name="Tracey A."/>
            <person name="Sims Y."/>
            <person name="Jarvis E.D."/>
        </authorList>
    </citation>
    <scope>NUCLEOTIDE SEQUENCE [LARGE SCALE GENOMIC DNA]</scope>
</reference>
<feature type="compositionally biased region" description="Basic and acidic residues" evidence="17">
    <location>
        <begin position="218"/>
        <end position="227"/>
    </location>
</feature>
<protein>
    <recommendedName>
        <fullName evidence="14">RNA-binding protein 28</fullName>
    </recommendedName>
    <alternativeName>
        <fullName evidence="15">RNA-binding motif protein 28</fullName>
    </alternativeName>
</protein>
<keyword evidence="5" id="KW-0747">Spliceosome</keyword>
<comment type="subcellular location">
    <subcellularLocation>
        <location evidence="1">Nucleus</location>
        <location evidence="1">Nucleolus</location>
    </subcellularLocation>
</comment>
<proteinExistence type="predicted"/>
<keyword evidence="6" id="KW-0677">Repeat</keyword>
<evidence type="ECO:0000256" key="1">
    <source>
        <dbReference type="ARBA" id="ARBA00004604"/>
    </source>
</evidence>
<dbReference type="SUPFAM" id="SSF54928">
    <property type="entry name" value="RNA-binding domain, RBD"/>
    <property type="match status" value="3"/>
</dbReference>
<dbReference type="InterPro" id="IPR012677">
    <property type="entry name" value="Nucleotide-bd_a/b_plait_sf"/>
</dbReference>
<evidence type="ECO:0000256" key="4">
    <source>
        <dbReference type="ARBA" id="ARBA00022664"/>
    </source>
</evidence>
<dbReference type="PANTHER" id="PTHR48039">
    <property type="entry name" value="RNA-BINDING MOTIF PROTEIN 14B"/>
    <property type="match status" value="1"/>
</dbReference>
<dbReference type="FunFam" id="3.30.70.330:FF:000182">
    <property type="entry name" value="RNA-binding motif protein 28"/>
    <property type="match status" value="1"/>
</dbReference>
<feature type="region of interest" description="Disordered" evidence="17">
    <location>
        <begin position="559"/>
        <end position="684"/>
    </location>
</feature>
<reference evidence="19" key="5">
    <citation type="submission" date="2025-09" db="UniProtKB">
        <authorList>
            <consortium name="Ensembl"/>
        </authorList>
    </citation>
    <scope>IDENTIFICATION</scope>
</reference>
<keyword evidence="4" id="KW-0507">mRNA processing</keyword>
<feature type="compositionally biased region" description="Acidic residues" evidence="17">
    <location>
        <begin position="262"/>
        <end position="281"/>
    </location>
</feature>
<dbReference type="CDD" id="cd12416">
    <property type="entry name" value="RRM4_RBM28_like"/>
    <property type="match status" value="1"/>
</dbReference>
<dbReference type="Proteomes" id="UP000314983">
    <property type="component" value="Chromosome 4"/>
</dbReference>
<evidence type="ECO:0000256" key="8">
    <source>
        <dbReference type="ARBA" id="ARBA00022884"/>
    </source>
</evidence>
<feature type="region of interest" description="Disordered" evidence="17">
    <location>
        <begin position="210"/>
        <end position="284"/>
    </location>
</feature>
<dbReference type="CDD" id="cd12413">
    <property type="entry name" value="RRM1_RBM28_like"/>
    <property type="match status" value="1"/>
</dbReference>
<evidence type="ECO:0000256" key="16">
    <source>
        <dbReference type="PROSITE-ProRule" id="PRU00176"/>
    </source>
</evidence>
<dbReference type="Ensembl" id="ENSEEET00000021379.2">
    <property type="protein sequence ID" value="ENSEEEP00000021142.2"/>
    <property type="gene ID" value="ENSEEEG00000010306.2"/>
</dbReference>
<evidence type="ECO:0000256" key="15">
    <source>
        <dbReference type="ARBA" id="ARBA00075702"/>
    </source>
</evidence>
<evidence type="ECO:0000313" key="19">
    <source>
        <dbReference type="Ensembl" id="ENSEEEP00000021142.2"/>
    </source>
</evidence>
<feature type="domain" description="RRM" evidence="18">
    <location>
        <begin position="453"/>
        <end position="558"/>
    </location>
</feature>
<feature type="compositionally biased region" description="Basic and acidic residues" evidence="17">
    <location>
        <begin position="586"/>
        <end position="617"/>
    </location>
</feature>
<evidence type="ECO:0000256" key="17">
    <source>
        <dbReference type="SAM" id="MobiDB-lite"/>
    </source>
</evidence>
<dbReference type="GO" id="GO:0003729">
    <property type="term" value="F:mRNA binding"/>
    <property type="evidence" value="ECO:0007669"/>
    <property type="project" value="TreeGrafter"/>
</dbReference>
<dbReference type="GO" id="GO:0008380">
    <property type="term" value="P:RNA splicing"/>
    <property type="evidence" value="ECO:0007669"/>
    <property type="project" value="UniProtKB-KW"/>
</dbReference>
<dbReference type="FunFam" id="3.30.70.330:FF:000315">
    <property type="entry name" value="RNA-binding motif protein 28"/>
    <property type="match status" value="1"/>
</dbReference>
<dbReference type="STRING" id="8005.ENSEEEP00000021142"/>
<comment type="subunit">
    <text evidence="13">Interacts with U1, U2, U4, U5, and U6 spliceosomal small nuclear RNAs (snRNAs).</text>
</comment>
<dbReference type="FunFam" id="3.30.70.330:FF:000340">
    <property type="entry name" value="RNA-binding motif protein 28"/>
    <property type="match status" value="1"/>
</dbReference>
<evidence type="ECO:0000256" key="5">
    <source>
        <dbReference type="ARBA" id="ARBA00022728"/>
    </source>
</evidence>
<evidence type="ECO:0000256" key="10">
    <source>
        <dbReference type="ARBA" id="ARBA00023187"/>
    </source>
</evidence>
<feature type="compositionally biased region" description="Acidic residues" evidence="17">
    <location>
        <begin position="232"/>
        <end position="248"/>
    </location>
</feature>
<organism evidence="19 20">
    <name type="scientific">Electrophorus electricus</name>
    <name type="common">Electric eel</name>
    <name type="synonym">Gymnotus electricus</name>
    <dbReference type="NCBI Taxonomy" id="8005"/>
    <lineage>
        <taxon>Eukaryota</taxon>
        <taxon>Metazoa</taxon>
        <taxon>Chordata</taxon>
        <taxon>Craniata</taxon>
        <taxon>Vertebrata</taxon>
        <taxon>Euteleostomi</taxon>
        <taxon>Actinopterygii</taxon>
        <taxon>Neopterygii</taxon>
        <taxon>Teleostei</taxon>
        <taxon>Ostariophysi</taxon>
        <taxon>Gymnotiformes</taxon>
        <taxon>Gymnotoidei</taxon>
        <taxon>Gymnotidae</taxon>
        <taxon>Electrophorus</taxon>
    </lineage>
</organism>
<dbReference type="PROSITE" id="PS50102">
    <property type="entry name" value="RRM"/>
    <property type="match status" value="4"/>
</dbReference>
<evidence type="ECO:0000256" key="9">
    <source>
        <dbReference type="ARBA" id="ARBA00022990"/>
    </source>
</evidence>
<reference evidence="20" key="2">
    <citation type="journal article" date="2017" name="Sci. Adv.">
        <title>A tail of two voltages: Proteomic comparison of the three electric organs of the electric eel.</title>
        <authorList>
            <person name="Traeger L.L."/>
            <person name="Sabat G."/>
            <person name="Barrett-Wilt G.A."/>
            <person name="Wells G.B."/>
            <person name="Sussman M.R."/>
        </authorList>
    </citation>
    <scope>NUCLEOTIDE SEQUENCE [LARGE SCALE GENOMIC DNA]</scope>
</reference>